<dbReference type="GO" id="GO:0005886">
    <property type="term" value="C:plasma membrane"/>
    <property type="evidence" value="ECO:0007669"/>
    <property type="project" value="TreeGrafter"/>
</dbReference>
<dbReference type="GO" id="GO:0043709">
    <property type="term" value="P:cell adhesion involved in single-species biofilm formation"/>
    <property type="evidence" value="ECO:0007669"/>
    <property type="project" value="TreeGrafter"/>
</dbReference>
<evidence type="ECO:0000313" key="6">
    <source>
        <dbReference type="EMBL" id="MBB5192706.1"/>
    </source>
</evidence>
<dbReference type="Gene3D" id="3.30.70.270">
    <property type="match status" value="1"/>
</dbReference>
<dbReference type="SMART" id="SM00448">
    <property type="entry name" value="REC"/>
    <property type="match status" value="1"/>
</dbReference>
<dbReference type="Proteomes" id="UP000543030">
    <property type="component" value="Unassembled WGS sequence"/>
</dbReference>
<dbReference type="InterPro" id="IPR000160">
    <property type="entry name" value="GGDEF_dom"/>
</dbReference>
<proteinExistence type="predicted"/>
<protein>
    <recommendedName>
        <fullName evidence="1">diguanylate cyclase</fullName>
        <ecNumber evidence="1">2.7.7.65</ecNumber>
    </recommendedName>
</protein>
<dbReference type="PROSITE" id="PS50110">
    <property type="entry name" value="RESPONSE_REGULATORY"/>
    <property type="match status" value="1"/>
</dbReference>
<organism evidence="6 7">
    <name type="scientific">Silvimonas terrae</name>
    <dbReference type="NCBI Taxonomy" id="300266"/>
    <lineage>
        <taxon>Bacteria</taxon>
        <taxon>Pseudomonadati</taxon>
        <taxon>Pseudomonadota</taxon>
        <taxon>Betaproteobacteria</taxon>
        <taxon>Neisseriales</taxon>
        <taxon>Chitinibacteraceae</taxon>
        <taxon>Silvimonas</taxon>
    </lineage>
</organism>
<dbReference type="InterPro" id="IPR043128">
    <property type="entry name" value="Rev_trsase/Diguanyl_cyclase"/>
</dbReference>
<keyword evidence="3" id="KW-0597">Phosphoprotein</keyword>
<dbReference type="GO" id="GO:1902201">
    <property type="term" value="P:negative regulation of bacterial-type flagellum-dependent cell motility"/>
    <property type="evidence" value="ECO:0007669"/>
    <property type="project" value="TreeGrafter"/>
</dbReference>
<dbReference type="CDD" id="cd00156">
    <property type="entry name" value="REC"/>
    <property type="match status" value="1"/>
</dbReference>
<keyword evidence="7" id="KW-1185">Reference proteome</keyword>
<comment type="catalytic activity">
    <reaction evidence="2">
        <text>2 GTP = 3',3'-c-di-GMP + 2 diphosphate</text>
        <dbReference type="Rhea" id="RHEA:24898"/>
        <dbReference type="ChEBI" id="CHEBI:33019"/>
        <dbReference type="ChEBI" id="CHEBI:37565"/>
        <dbReference type="ChEBI" id="CHEBI:58805"/>
        <dbReference type="EC" id="2.7.7.65"/>
    </reaction>
</comment>
<evidence type="ECO:0000259" key="5">
    <source>
        <dbReference type="PROSITE" id="PS50887"/>
    </source>
</evidence>
<feature type="domain" description="Response regulatory" evidence="4">
    <location>
        <begin position="132"/>
        <end position="248"/>
    </location>
</feature>
<dbReference type="GO" id="GO:0000160">
    <property type="term" value="P:phosphorelay signal transduction system"/>
    <property type="evidence" value="ECO:0007669"/>
    <property type="project" value="InterPro"/>
</dbReference>
<dbReference type="GO" id="GO:0052621">
    <property type="term" value="F:diguanylate cyclase activity"/>
    <property type="evidence" value="ECO:0007669"/>
    <property type="project" value="UniProtKB-EC"/>
</dbReference>
<dbReference type="InterPro" id="IPR029787">
    <property type="entry name" value="Nucleotide_cyclase"/>
</dbReference>
<feature type="domain" description="GGDEF" evidence="5">
    <location>
        <begin position="288"/>
        <end position="420"/>
    </location>
</feature>
<dbReference type="InterPro" id="IPR011006">
    <property type="entry name" value="CheY-like_superfamily"/>
</dbReference>
<dbReference type="CDD" id="cd01949">
    <property type="entry name" value="GGDEF"/>
    <property type="match status" value="1"/>
</dbReference>
<dbReference type="PROSITE" id="PS50887">
    <property type="entry name" value="GGDEF"/>
    <property type="match status" value="1"/>
</dbReference>
<evidence type="ECO:0000256" key="1">
    <source>
        <dbReference type="ARBA" id="ARBA00012528"/>
    </source>
</evidence>
<dbReference type="Pfam" id="PF00990">
    <property type="entry name" value="GGDEF"/>
    <property type="match status" value="1"/>
</dbReference>
<dbReference type="PANTHER" id="PTHR45138:SF9">
    <property type="entry name" value="DIGUANYLATE CYCLASE DGCM-RELATED"/>
    <property type="match status" value="1"/>
</dbReference>
<dbReference type="InterPro" id="IPR001789">
    <property type="entry name" value="Sig_transdc_resp-reg_receiver"/>
</dbReference>
<evidence type="ECO:0000256" key="2">
    <source>
        <dbReference type="ARBA" id="ARBA00034247"/>
    </source>
</evidence>
<dbReference type="EMBL" id="JACHHN010000007">
    <property type="protein sequence ID" value="MBB5192706.1"/>
    <property type="molecule type" value="Genomic_DNA"/>
</dbReference>
<dbReference type="EC" id="2.7.7.65" evidence="1"/>
<comment type="caution">
    <text evidence="6">The sequence shown here is derived from an EMBL/GenBank/DDBJ whole genome shotgun (WGS) entry which is preliminary data.</text>
</comment>
<dbReference type="AlphaFoldDB" id="A0A840RK76"/>
<name>A0A840RK76_9NEIS</name>
<reference evidence="6 7" key="1">
    <citation type="submission" date="2020-08" db="EMBL/GenBank/DDBJ databases">
        <title>Genomic Encyclopedia of Type Strains, Phase IV (KMG-IV): sequencing the most valuable type-strain genomes for metagenomic binning, comparative biology and taxonomic classification.</title>
        <authorList>
            <person name="Goeker M."/>
        </authorList>
    </citation>
    <scope>NUCLEOTIDE SEQUENCE [LARGE SCALE GENOMIC DNA]</scope>
    <source>
        <strain evidence="6 7">DSM 18233</strain>
    </source>
</reference>
<dbReference type="SUPFAM" id="SSF55073">
    <property type="entry name" value="Nucleotide cyclase"/>
    <property type="match status" value="1"/>
</dbReference>
<dbReference type="SUPFAM" id="SSF52172">
    <property type="entry name" value="CheY-like"/>
    <property type="match status" value="2"/>
</dbReference>
<dbReference type="PANTHER" id="PTHR45138">
    <property type="entry name" value="REGULATORY COMPONENTS OF SENSORY TRANSDUCTION SYSTEM"/>
    <property type="match status" value="1"/>
</dbReference>
<dbReference type="NCBIfam" id="TIGR00254">
    <property type="entry name" value="GGDEF"/>
    <property type="match status" value="1"/>
</dbReference>
<feature type="modified residue" description="4-aspartylphosphate" evidence="3">
    <location>
        <position position="181"/>
    </location>
</feature>
<dbReference type="InterPro" id="IPR050469">
    <property type="entry name" value="Diguanylate_Cyclase"/>
</dbReference>
<evidence type="ECO:0000313" key="7">
    <source>
        <dbReference type="Proteomes" id="UP000543030"/>
    </source>
</evidence>
<evidence type="ECO:0000256" key="3">
    <source>
        <dbReference type="PROSITE-ProRule" id="PRU00169"/>
    </source>
</evidence>
<dbReference type="SMART" id="SM00267">
    <property type="entry name" value="GGDEF"/>
    <property type="match status" value="1"/>
</dbReference>
<sequence>MHTETSPSTAVYLLTGRESDLAPLDKQLVVFGFETTVFDHATALLAAMHGKPPFAVILDAQTEGLDLEFHVPLIKRLSKGPLFLSSTGESVSRQIALLRLGITDFVARPLPLQKLVARLDELLDQRRPEPFRVLVVDDSEAMLHWLHKVLHGAGMEVFKTRSPLDVLLMMDRHRPEIVILDVYMPECSGNEMAHIIRQQPRFDGIPIIFFSTEVSRNKQLVARSMGGDDFLVKDTPPEDLVAAVTITCERYRRLRQWMTRDSLTLLLNHTTLVEHLDQSIQTCARNGDHLTFAMIDIDHFKSVNDEYGHLTGDYVIQSLARILRHTAPGQALIGRYGGEEFGVALPGIAPVLASRFIDAVRLQFCAFPQNGNNSTFHASFSAGVSTLTPGLTTQQLMENADLALYQAKRNGRNQVVLYNEAEHARQEHGSHAR</sequence>
<dbReference type="Pfam" id="PF00072">
    <property type="entry name" value="Response_reg"/>
    <property type="match status" value="1"/>
</dbReference>
<dbReference type="FunFam" id="3.30.70.270:FF:000001">
    <property type="entry name" value="Diguanylate cyclase domain protein"/>
    <property type="match status" value="1"/>
</dbReference>
<dbReference type="Gene3D" id="3.40.50.2300">
    <property type="match status" value="2"/>
</dbReference>
<dbReference type="RefSeq" id="WP_184102371.1">
    <property type="nucleotide sequence ID" value="NZ_JACHHN010000007.1"/>
</dbReference>
<gene>
    <name evidence="6" type="ORF">HNQ50_003450</name>
</gene>
<accession>A0A840RK76</accession>
<evidence type="ECO:0000259" key="4">
    <source>
        <dbReference type="PROSITE" id="PS50110"/>
    </source>
</evidence>